<comment type="caution">
    <text evidence="2">The sequence shown here is derived from an EMBL/GenBank/DDBJ whole genome shotgun (WGS) entry which is preliminary data.</text>
</comment>
<reference evidence="2 3" key="1">
    <citation type="submission" date="2024-07" db="EMBL/GenBank/DDBJ databases">
        <title>Section-level genome sequencing and comparative genomics of Aspergillus sections Usti and Cavernicolus.</title>
        <authorList>
            <consortium name="Lawrence Berkeley National Laboratory"/>
            <person name="Nybo J.L."/>
            <person name="Vesth T.C."/>
            <person name="Theobald S."/>
            <person name="Frisvad J.C."/>
            <person name="Larsen T.O."/>
            <person name="Kjaerboelling I."/>
            <person name="Rothschild-Mancinelli K."/>
            <person name="Lyhne E.K."/>
            <person name="Kogle M.E."/>
            <person name="Barry K."/>
            <person name="Clum A."/>
            <person name="Na H."/>
            <person name="Ledsgaard L."/>
            <person name="Lin J."/>
            <person name="Lipzen A."/>
            <person name="Kuo A."/>
            <person name="Riley R."/>
            <person name="Mondo S."/>
            <person name="Labutti K."/>
            <person name="Haridas S."/>
            <person name="Pangalinan J."/>
            <person name="Salamov A.A."/>
            <person name="Simmons B.A."/>
            <person name="Magnuson J.K."/>
            <person name="Chen J."/>
            <person name="Drula E."/>
            <person name="Henrissat B."/>
            <person name="Wiebenga A."/>
            <person name="Lubbers R.J."/>
            <person name="Gomes A.C."/>
            <person name="Makela M.R."/>
            <person name="Stajich J."/>
            <person name="Grigoriev I.V."/>
            <person name="Mortensen U.H."/>
            <person name="De Vries R.P."/>
            <person name="Baker S.E."/>
            <person name="Andersen M.R."/>
        </authorList>
    </citation>
    <scope>NUCLEOTIDE SEQUENCE [LARGE SCALE GENOMIC DNA]</scope>
    <source>
        <strain evidence="2 3">CBS 123904</strain>
    </source>
</reference>
<accession>A0ABR4K3M0</accession>
<evidence type="ECO:0008006" key="4">
    <source>
        <dbReference type="Google" id="ProtNLM"/>
    </source>
</evidence>
<evidence type="ECO:0000313" key="2">
    <source>
        <dbReference type="EMBL" id="KAL2846918.1"/>
    </source>
</evidence>
<name>A0ABR4K3M0_9EURO</name>
<evidence type="ECO:0000256" key="1">
    <source>
        <dbReference type="SAM" id="MobiDB-lite"/>
    </source>
</evidence>
<dbReference type="EMBL" id="JBFXLU010000059">
    <property type="protein sequence ID" value="KAL2846918.1"/>
    <property type="molecule type" value="Genomic_DNA"/>
</dbReference>
<gene>
    <name evidence="2" type="ORF">BJY01DRAFT_167953</name>
</gene>
<dbReference type="Proteomes" id="UP001610446">
    <property type="component" value="Unassembled WGS sequence"/>
</dbReference>
<proteinExistence type="predicted"/>
<evidence type="ECO:0000313" key="3">
    <source>
        <dbReference type="Proteomes" id="UP001610446"/>
    </source>
</evidence>
<protein>
    <recommendedName>
        <fullName evidence="4">F-box domain-containing protein</fullName>
    </recommendedName>
</protein>
<organism evidence="2 3">
    <name type="scientific">Aspergillus pseudoustus</name>
    <dbReference type="NCBI Taxonomy" id="1810923"/>
    <lineage>
        <taxon>Eukaryota</taxon>
        <taxon>Fungi</taxon>
        <taxon>Dikarya</taxon>
        <taxon>Ascomycota</taxon>
        <taxon>Pezizomycotina</taxon>
        <taxon>Eurotiomycetes</taxon>
        <taxon>Eurotiomycetidae</taxon>
        <taxon>Eurotiales</taxon>
        <taxon>Aspergillaceae</taxon>
        <taxon>Aspergillus</taxon>
        <taxon>Aspergillus subgen. Nidulantes</taxon>
    </lineage>
</organism>
<sequence>MPTLTSLPLDIQQHIISYLISIRDVAALSTQNKALHRLCDMEMRHMYHSAKIEGNSGSLDIAFDLLLDILRRPALGHYIRHIEVRGREPRRLQYTEREPQRELSVEDTQLLRNAIRKAGFPEEEESRILNMVLQRMDYKGVKFGTITQRRNMDLVFVPQALGALMVSVSPFLESLAMAPMGQHYYTYPGMRPAPKVHYPLDELLRSVNSNPAKHFQYLQNLRSVYIINHPDDMFHDTRFYTSMDFFTPISTICHLPSIESVGTDVLEEDPNGLSSLEPKSSDIAKLAVHHSSVSSSYLVSLICSCKALKDFGYSVGGRASNDGGRPLFSPKRIIQSLLYHKETLEILDLDVDSYIFAFSQHVNEADELRVNDRYDSMDDEGTGRTPPSTLAQQKGSLRDFAALKRLSIGAGFLFYFARGMGEAANPNPNPDDNSDSDPESRFSLIDHLPPNLEHLCIRGYKEGEFPHRDPAIEELVEAIKPGGLELELTGVFETIPNADNVEDPDGQPHLLWRPGKEVSEGETDDEEE</sequence>
<feature type="region of interest" description="Disordered" evidence="1">
    <location>
        <begin position="497"/>
        <end position="528"/>
    </location>
</feature>
<feature type="region of interest" description="Disordered" evidence="1">
    <location>
        <begin position="424"/>
        <end position="443"/>
    </location>
</feature>
<keyword evidence="3" id="KW-1185">Reference proteome</keyword>